<evidence type="ECO:0000256" key="1">
    <source>
        <dbReference type="ARBA" id="ARBA00004141"/>
    </source>
</evidence>
<dbReference type="RefSeq" id="WP_343989914.1">
    <property type="nucleotide sequence ID" value="NZ_BAAAFM010000008.1"/>
</dbReference>
<feature type="transmembrane region" description="Helical" evidence="6">
    <location>
        <begin position="100"/>
        <end position="121"/>
    </location>
</feature>
<dbReference type="Pfam" id="PF02674">
    <property type="entry name" value="Colicin_V"/>
    <property type="match status" value="1"/>
</dbReference>
<evidence type="ECO:0000256" key="4">
    <source>
        <dbReference type="ARBA" id="ARBA00023136"/>
    </source>
</evidence>
<evidence type="ECO:0000256" key="3">
    <source>
        <dbReference type="ARBA" id="ARBA00022989"/>
    </source>
</evidence>
<proteinExistence type="predicted"/>
<evidence type="ECO:0000313" key="8">
    <source>
        <dbReference type="Proteomes" id="UP001501221"/>
    </source>
</evidence>
<organism evidence="7 8">
    <name type="scientific">Kangiella japonica</name>
    <dbReference type="NCBI Taxonomy" id="647384"/>
    <lineage>
        <taxon>Bacteria</taxon>
        <taxon>Pseudomonadati</taxon>
        <taxon>Pseudomonadota</taxon>
        <taxon>Gammaproteobacteria</taxon>
        <taxon>Kangiellales</taxon>
        <taxon>Kangiellaceae</taxon>
        <taxon>Kangiella</taxon>
    </lineage>
</organism>
<protein>
    <recommendedName>
        <fullName evidence="9">Membrane protein required for colicin V production</fullName>
    </recommendedName>
</protein>
<sequence>MIWVDWVILAIIGVSALISLLRGFVREALSLAGWIAAFFLAKMFYEPVSELLVDHIETNSIRLGVSWVAIFVATLVVAGIINYLVGRMVDAAGMSGTDRFLGMFFGALRGVLIVALIVLALKQFTPVPKDKWWDQSSLLPHMEIVSAWFYEKLGDVVPEMKDESNDDKQSESVLSDNSDPIGALIKMKGLDSSEMPINGDDPRTTEDDDSSDAKSSTKNDEQN</sequence>
<evidence type="ECO:0008006" key="9">
    <source>
        <dbReference type="Google" id="ProtNLM"/>
    </source>
</evidence>
<keyword evidence="8" id="KW-1185">Reference proteome</keyword>
<evidence type="ECO:0000256" key="5">
    <source>
        <dbReference type="SAM" id="MobiDB-lite"/>
    </source>
</evidence>
<feature type="transmembrane region" description="Helical" evidence="6">
    <location>
        <begin position="28"/>
        <end position="45"/>
    </location>
</feature>
<feature type="compositionally biased region" description="Basic and acidic residues" evidence="5">
    <location>
        <begin position="200"/>
        <end position="223"/>
    </location>
</feature>
<evidence type="ECO:0000256" key="6">
    <source>
        <dbReference type="SAM" id="Phobius"/>
    </source>
</evidence>
<feature type="compositionally biased region" description="Basic and acidic residues" evidence="5">
    <location>
        <begin position="160"/>
        <end position="170"/>
    </location>
</feature>
<reference evidence="7 8" key="1">
    <citation type="journal article" date="2019" name="Int. J. Syst. Evol. Microbiol.">
        <title>The Global Catalogue of Microorganisms (GCM) 10K type strain sequencing project: providing services to taxonomists for standard genome sequencing and annotation.</title>
        <authorList>
            <consortium name="The Broad Institute Genomics Platform"/>
            <consortium name="The Broad Institute Genome Sequencing Center for Infectious Disease"/>
            <person name="Wu L."/>
            <person name="Ma J."/>
        </authorList>
    </citation>
    <scope>NUCLEOTIDE SEQUENCE [LARGE SCALE GENOMIC DNA]</scope>
    <source>
        <strain evidence="7 8">JCM 16211</strain>
    </source>
</reference>
<evidence type="ECO:0000256" key="2">
    <source>
        <dbReference type="ARBA" id="ARBA00022692"/>
    </source>
</evidence>
<feature type="transmembrane region" description="Helical" evidence="6">
    <location>
        <begin position="6"/>
        <end position="21"/>
    </location>
</feature>
<dbReference type="InterPro" id="IPR052719">
    <property type="entry name" value="CvpA-like"/>
</dbReference>
<comment type="caution">
    <text evidence="7">The sequence shown here is derived from an EMBL/GenBank/DDBJ whole genome shotgun (WGS) entry which is preliminary data.</text>
</comment>
<keyword evidence="2 6" id="KW-0812">Transmembrane</keyword>
<dbReference type="PANTHER" id="PTHR36926">
    <property type="entry name" value="COLICIN V PRODUCTION PROTEIN"/>
    <property type="match status" value="1"/>
</dbReference>
<keyword evidence="4 6" id="KW-0472">Membrane</keyword>
<dbReference type="EMBL" id="BAAAFM010000008">
    <property type="protein sequence ID" value="GAA0212984.1"/>
    <property type="molecule type" value="Genomic_DNA"/>
</dbReference>
<gene>
    <name evidence="7" type="ORF">GCM10009123_20360</name>
</gene>
<name>A0ABN0T5K7_9GAMM</name>
<feature type="region of interest" description="Disordered" evidence="5">
    <location>
        <begin position="160"/>
        <end position="223"/>
    </location>
</feature>
<keyword evidence="3 6" id="KW-1133">Transmembrane helix</keyword>
<dbReference type="PANTHER" id="PTHR36926:SF1">
    <property type="entry name" value="COLICIN V PRODUCTION PROTEIN"/>
    <property type="match status" value="1"/>
</dbReference>
<accession>A0ABN0T5K7</accession>
<dbReference type="InterPro" id="IPR003825">
    <property type="entry name" value="Colicin-V_CvpA"/>
</dbReference>
<comment type="subcellular location">
    <subcellularLocation>
        <location evidence="1">Membrane</location>
        <topology evidence="1">Multi-pass membrane protein</topology>
    </subcellularLocation>
</comment>
<feature type="transmembrane region" description="Helical" evidence="6">
    <location>
        <begin position="65"/>
        <end position="85"/>
    </location>
</feature>
<dbReference type="Proteomes" id="UP001501221">
    <property type="component" value="Unassembled WGS sequence"/>
</dbReference>
<evidence type="ECO:0000313" key="7">
    <source>
        <dbReference type="EMBL" id="GAA0212984.1"/>
    </source>
</evidence>